<evidence type="ECO:0000256" key="3">
    <source>
        <dbReference type="SAM" id="Coils"/>
    </source>
</evidence>
<dbReference type="SUPFAM" id="SSF111369">
    <property type="entry name" value="HlyD-like secretion proteins"/>
    <property type="match status" value="1"/>
</dbReference>
<dbReference type="Pfam" id="PF25967">
    <property type="entry name" value="RND-MFP_C"/>
    <property type="match status" value="1"/>
</dbReference>
<dbReference type="Gene3D" id="2.40.420.20">
    <property type="match status" value="1"/>
</dbReference>
<name>A0AAQ0EZ74_ENTAS</name>
<dbReference type="Gene3D" id="2.40.50.100">
    <property type="match status" value="1"/>
</dbReference>
<feature type="domain" description="Multidrug resistance protein MdtA-like barrel-sandwich hybrid" evidence="5">
    <location>
        <begin position="67"/>
        <end position="208"/>
    </location>
</feature>
<accession>A0AAQ0EZ74</accession>
<evidence type="ECO:0000259" key="6">
    <source>
        <dbReference type="Pfam" id="PF25944"/>
    </source>
</evidence>
<dbReference type="GO" id="GO:0046677">
    <property type="term" value="P:response to antibiotic"/>
    <property type="evidence" value="ECO:0007669"/>
    <property type="project" value="TreeGrafter"/>
</dbReference>
<dbReference type="RefSeq" id="WP_094935331.1">
    <property type="nucleotide sequence ID" value="NZ_CABMNW010000005.1"/>
</dbReference>
<dbReference type="Pfam" id="PF25917">
    <property type="entry name" value="BSH_RND"/>
    <property type="match status" value="1"/>
</dbReference>
<dbReference type="Pfam" id="PF25944">
    <property type="entry name" value="Beta-barrel_RND"/>
    <property type="match status" value="1"/>
</dbReference>
<dbReference type="Gene3D" id="1.10.287.470">
    <property type="entry name" value="Helix hairpin bin"/>
    <property type="match status" value="1"/>
</dbReference>
<feature type="domain" description="Multidrug resistance protein MdtA-like alpha-helical hairpin" evidence="4">
    <location>
        <begin position="107"/>
        <end position="176"/>
    </location>
</feature>
<dbReference type="NCBIfam" id="TIGR01730">
    <property type="entry name" value="RND_mfp"/>
    <property type="match status" value="1"/>
</dbReference>
<evidence type="ECO:0000259" key="5">
    <source>
        <dbReference type="Pfam" id="PF25917"/>
    </source>
</evidence>
<dbReference type="InterPro" id="IPR006143">
    <property type="entry name" value="RND_pump_MFP"/>
</dbReference>
<dbReference type="PANTHER" id="PTHR30158:SF26">
    <property type="entry name" value="RESISTANCE-NODULATION-CELL DIVISION (RND) MULTIDRUG EFFLUX MEMBRANE FUSION PROTEIN MEXE"/>
    <property type="match status" value="1"/>
</dbReference>
<dbReference type="GO" id="GO:0022857">
    <property type="term" value="F:transmembrane transporter activity"/>
    <property type="evidence" value="ECO:0007669"/>
    <property type="project" value="InterPro"/>
</dbReference>
<gene>
    <name evidence="8" type="ORF">KZX48_10870</name>
</gene>
<evidence type="ECO:0000259" key="7">
    <source>
        <dbReference type="Pfam" id="PF25967"/>
    </source>
</evidence>
<feature type="domain" description="Multidrug resistance protein MdtA-like C-terminal permuted SH3" evidence="7">
    <location>
        <begin position="316"/>
        <end position="369"/>
    </location>
</feature>
<evidence type="ECO:0000313" key="8">
    <source>
        <dbReference type="EMBL" id="QYD28842.1"/>
    </source>
</evidence>
<feature type="domain" description="Multidrug resistance protein MdtA-like beta-barrel" evidence="6">
    <location>
        <begin position="214"/>
        <end position="301"/>
    </location>
</feature>
<dbReference type="Proteomes" id="UP000826990">
    <property type="component" value="Chromosome"/>
</dbReference>
<sequence length="391" mass="42390">MSLQKNWGNFHLNALGIMLLSVLLVGCDNSVAQNAAPPAPAVSAADVVVKSISQWDSFNGRIEAVESVQLRPRVSGYIDKVNYTDGQEVKKGEVLFTIDDRTYRAALEQAQANLARAKTQASLAQSEANRTDKLVNTNVVSREEWEQRRSAATQAQADIRAAQAAVDAAQLNLDFTKVTAPIDGRASRALITSGNLVTAGDTASVLTTLVSQKTVYVYFDVDESTYLHYQNLARSGQGASSNHTALPVEIGLTGEEGYPHQGKVDFLDNQLTPSTGTIRMRALLDNAQRQFTPGLFARVRLPGSAEFKATLIDDKAVLTDQDRKYVYIVDKEGKAQRRDITPGRLADGLRIVRQGLNPGDKVIVEGLQKVFMPGMPVNAKTVAMTATSALN</sequence>
<dbReference type="Gene3D" id="2.40.30.170">
    <property type="match status" value="1"/>
</dbReference>
<evidence type="ECO:0000259" key="4">
    <source>
        <dbReference type="Pfam" id="PF25876"/>
    </source>
</evidence>
<protein>
    <submittedName>
        <fullName evidence="8">Efflux RND transporter periplasmic adaptor subunit</fullName>
    </submittedName>
</protein>
<dbReference type="GO" id="GO:0005886">
    <property type="term" value="C:plasma membrane"/>
    <property type="evidence" value="ECO:0007669"/>
    <property type="project" value="UniProtKB-SubCell"/>
</dbReference>
<organism evidence="8 9">
    <name type="scientific">Enterobacter asburiae</name>
    <dbReference type="NCBI Taxonomy" id="61645"/>
    <lineage>
        <taxon>Bacteria</taxon>
        <taxon>Pseudomonadati</taxon>
        <taxon>Pseudomonadota</taxon>
        <taxon>Gammaproteobacteria</taxon>
        <taxon>Enterobacterales</taxon>
        <taxon>Enterobacteriaceae</taxon>
        <taxon>Enterobacter</taxon>
        <taxon>Enterobacter cloacae complex</taxon>
    </lineage>
</organism>
<dbReference type="AlphaFoldDB" id="A0AAQ0EZ74"/>
<reference evidence="8" key="1">
    <citation type="submission" date="2021-07" db="EMBL/GenBank/DDBJ databases">
        <title>Characterization of Emerging Pathogens Carrying KPC-2 Gene in IncP-6 Plasmids Isolated from Urban Sewage in Argentina.</title>
        <authorList>
            <person name="Ghiglione B."/>
            <person name="Haim M.S."/>
            <person name="Dropa M."/>
        </authorList>
    </citation>
    <scope>NUCLEOTIDE SEQUENCE</scope>
    <source>
        <strain evidence="8">WW-19C</strain>
    </source>
</reference>
<keyword evidence="3" id="KW-0175">Coiled coil</keyword>
<proteinExistence type="inferred from homology"/>
<evidence type="ECO:0000256" key="1">
    <source>
        <dbReference type="ARBA" id="ARBA00004519"/>
    </source>
</evidence>
<evidence type="ECO:0000256" key="2">
    <source>
        <dbReference type="ARBA" id="ARBA00009477"/>
    </source>
</evidence>
<comment type="subcellular location">
    <subcellularLocation>
        <location evidence="1">Cell inner membrane</location>
        <topology evidence="1">Lipid-anchor</topology>
    </subcellularLocation>
</comment>
<dbReference type="InterPro" id="IPR058627">
    <property type="entry name" value="MdtA-like_C"/>
</dbReference>
<dbReference type="InterPro" id="IPR058625">
    <property type="entry name" value="MdtA-like_BSH"/>
</dbReference>
<evidence type="ECO:0000313" key="9">
    <source>
        <dbReference type="Proteomes" id="UP000826990"/>
    </source>
</evidence>
<comment type="similarity">
    <text evidence="2">Belongs to the membrane fusion protein (MFP) (TC 8.A.1) family.</text>
</comment>
<dbReference type="FunFam" id="2.40.420.20:FF:000001">
    <property type="entry name" value="Efflux RND transporter periplasmic adaptor subunit"/>
    <property type="match status" value="1"/>
</dbReference>
<dbReference type="InterPro" id="IPR058626">
    <property type="entry name" value="MdtA-like_b-barrel"/>
</dbReference>
<dbReference type="EMBL" id="CP080107">
    <property type="protein sequence ID" value="QYD28842.1"/>
    <property type="molecule type" value="Genomic_DNA"/>
</dbReference>
<dbReference type="PROSITE" id="PS51257">
    <property type="entry name" value="PROKAR_LIPOPROTEIN"/>
    <property type="match status" value="1"/>
</dbReference>
<feature type="coiled-coil region" evidence="3">
    <location>
        <begin position="100"/>
        <end position="127"/>
    </location>
</feature>
<dbReference type="Pfam" id="PF25876">
    <property type="entry name" value="HH_MFP_RND"/>
    <property type="match status" value="1"/>
</dbReference>
<dbReference type="PANTHER" id="PTHR30158">
    <property type="entry name" value="ACRA/E-RELATED COMPONENT OF DRUG EFFLUX TRANSPORTER"/>
    <property type="match status" value="1"/>
</dbReference>
<dbReference type="InterPro" id="IPR058624">
    <property type="entry name" value="MdtA-like_HH"/>
</dbReference>